<sequence>MAKACVPFAVVIFLLIHLQGCYSSTAVGNKDNIEFVKKLIKNTSYKLREMKMDHFRIPGYKINFFIGTMEVKDAVIGNLSSLALRNAQQKFKKTLIDVATLYDFDLTLGLNDLVGQLAFKFDIGFLYKGSTKIKILNSENTLNFKGQITLDGEEPGSCSINLYSVSILKTGKFNIFLAPENAVNTVLTYLLNTGLNELLPLVIPNVNILISAYIDDDDFMNSFTNLICSAIVS</sequence>
<name>R4WIG1_RIPPE</name>
<dbReference type="AlphaFoldDB" id="R4WIG1"/>
<proteinExistence type="evidence at transcript level"/>
<keyword evidence="1" id="KW-0732">Signal</keyword>
<evidence type="ECO:0000313" key="2">
    <source>
        <dbReference type="EMBL" id="BAN20410.1"/>
    </source>
</evidence>
<reference evidence="2" key="1">
    <citation type="journal article" date="2013" name="PLoS ONE">
        <title>Gene expression in gut symbiotic organ of stinkbug affected by extracellular bacterial symbiont.</title>
        <authorList>
            <person name="Futahashi R."/>
            <person name="Tanaka K."/>
            <person name="Tanahashi M."/>
            <person name="Nikoh N."/>
            <person name="Kikuchi Y."/>
            <person name="Lee B.L."/>
            <person name="Fukatsu T."/>
        </authorList>
    </citation>
    <scope>NUCLEOTIDE SEQUENCE</scope>
    <source>
        <tissue evidence="2">Midgut</tissue>
    </source>
</reference>
<evidence type="ECO:0000256" key="1">
    <source>
        <dbReference type="SAM" id="SignalP"/>
    </source>
</evidence>
<protein>
    <submittedName>
        <fullName evidence="2">Uncharacterized protein</fullName>
    </submittedName>
</protein>
<feature type="signal peptide" evidence="1">
    <location>
        <begin position="1"/>
        <end position="23"/>
    </location>
</feature>
<feature type="chain" id="PRO_5004372428" evidence="1">
    <location>
        <begin position="24"/>
        <end position="233"/>
    </location>
</feature>
<dbReference type="EMBL" id="AK417195">
    <property type="protein sequence ID" value="BAN20410.1"/>
    <property type="molecule type" value="mRNA"/>
</dbReference>
<organism evidence="2">
    <name type="scientific">Riptortus pedestris</name>
    <name type="common">Bean bug</name>
    <dbReference type="NCBI Taxonomy" id="329032"/>
    <lineage>
        <taxon>Eukaryota</taxon>
        <taxon>Metazoa</taxon>
        <taxon>Ecdysozoa</taxon>
        <taxon>Arthropoda</taxon>
        <taxon>Hexapoda</taxon>
        <taxon>Insecta</taxon>
        <taxon>Pterygota</taxon>
        <taxon>Neoptera</taxon>
        <taxon>Paraneoptera</taxon>
        <taxon>Hemiptera</taxon>
        <taxon>Heteroptera</taxon>
        <taxon>Panheteroptera</taxon>
        <taxon>Pentatomomorpha</taxon>
        <taxon>Coreoidea</taxon>
        <taxon>Alydidae</taxon>
        <taxon>Riptortus</taxon>
    </lineage>
</organism>
<accession>R4WIG1</accession>